<dbReference type="KEGG" id="amr:AM1_6092"/>
<evidence type="ECO:0000313" key="2">
    <source>
        <dbReference type="Proteomes" id="UP000000268"/>
    </source>
</evidence>
<keyword evidence="2" id="KW-1185">Reference proteome</keyword>
<organism evidence="1 2">
    <name type="scientific">Acaryochloris marina (strain MBIC 11017)</name>
    <dbReference type="NCBI Taxonomy" id="329726"/>
    <lineage>
        <taxon>Bacteria</taxon>
        <taxon>Bacillati</taxon>
        <taxon>Cyanobacteriota</taxon>
        <taxon>Cyanophyceae</taxon>
        <taxon>Acaryochloridales</taxon>
        <taxon>Acaryochloridaceae</taxon>
        <taxon>Acaryochloris</taxon>
    </lineage>
</organism>
<gene>
    <name evidence="1" type="ordered locus">AM1_6092</name>
</gene>
<reference evidence="1 2" key="1">
    <citation type="journal article" date="2008" name="Proc. Natl. Acad. Sci. U.S.A.">
        <title>Niche adaptation and genome expansion in the chlorophyll d-producing cyanobacterium Acaryochloris marina.</title>
        <authorList>
            <person name="Swingley W.D."/>
            <person name="Chen M."/>
            <person name="Cheung P.C."/>
            <person name="Conrad A.L."/>
            <person name="Dejesa L.C."/>
            <person name="Hao J."/>
            <person name="Honchak B.M."/>
            <person name="Karbach L.E."/>
            <person name="Kurdoglu A."/>
            <person name="Lahiri S."/>
            <person name="Mastrian S.D."/>
            <person name="Miyashita H."/>
            <person name="Page L."/>
            <person name="Ramakrishna P."/>
            <person name="Satoh S."/>
            <person name="Sattley W.M."/>
            <person name="Shimada Y."/>
            <person name="Taylor H.L."/>
            <person name="Tomo T."/>
            <person name="Tsuchiya T."/>
            <person name="Wang Z.T."/>
            <person name="Raymond J."/>
            <person name="Mimuro M."/>
            <person name="Blankenship R.E."/>
            <person name="Touchman J.W."/>
        </authorList>
    </citation>
    <scope>NUCLEOTIDE SEQUENCE [LARGE SCALE GENOMIC DNA]</scope>
    <source>
        <strain evidence="2">MBIC 11017</strain>
    </source>
</reference>
<dbReference type="AlphaFoldDB" id="B0C3T7"/>
<dbReference type="STRING" id="329726.AM1_6092"/>
<dbReference type="Proteomes" id="UP000000268">
    <property type="component" value="Chromosome"/>
</dbReference>
<protein>
    <submittedName>
        <fullName evidence="1">Uncharacterized protein</fullName>
    </submittedName>
</protein>
<proteinExistence type="predicted"/>
<dbReference type="HOGENOM" id="CLU_2949525_0_0_3"/>
<dbReference type="EMBL" id="CP000828">
    <property type="protein sequence ID" value="ABW31024.1"/>
    <property type="molecule type" value="Genomic_DNA"/>
</dbReference>
<sequence length="59" mass="6480">MESIQIGVAKLTGITPIAYRDQTLQLQTCVALLVGCSRFDALDVTHNLLRCCHHIKAAK</sequence>
<accession>B0C3T7</accession>
<evidence type="ECO:0000313" key="1">
    <source>
        <dbReference type="EMBL" id="ABW31024.1"/>
    </source>
</evidence>
<name>B0C3T7_ACAM1</name>